<reference evidence="15" key="1">
    <citation type="submission" date="2022-03" db="EMBL/GenBank/DDBJ databases">
        <authorList>
            <person name="Martin H S."/>
        </authorList>
    </citation>
    <scope>NUCLEOTIDE SEQUENCE</scope>
</reference>
<evidence type="ECO:0000313" key="16">
    <source>
        <dbReference type="Proteomes" id="UP000837857"/>
    </source>
</evidence>
<evidence type="ECO:0000256" key="1">
    <source>
        <dbReference type="ARBA" id="ARBA00001964"/>
    </source>
</evidence>
<evidence type="ECO:0000256" key="10">
    <source>
        <dbReference type="ARBA" id="ARBA00048738"/>
    </source>
</evidence>
<evidence type="ECO:0000256" key="5">
    <source>
        <dbReference type="ARBA" id="ARBA00023052"/>
    </source>
</evidence>
<evidence type="ECO:0000256" key="6">
    <source>
        <dbReference type="ARBA" id="ARBA00023239"/>
    </source>
</evidence>
<evidence type="ECO:0000256" key="4">
    <source>
        <dbReference type="ARBA" id="ARBA00022842"/>
    </source>
</evidence>
<keyword evidence="5 11" id="KW-0786">Thiamine pyrophosphate</keyword>
<feature type="domain" description="Thiamine pyrophosphate enzyme TPP-binding" evidence="13">
    <location>
        <begin position="429"/>
        <end position="584"/>
    </location>
</feature>
<evidence type="ECO:0000256" key="11">
    <source>
        <dbReference type="RuleBase" id="RU362132"/>
    </source>
</evidence>
<gene>
    <name evidence="15" type="ORF">IPOD504_LOCUS4369</name>
</gene>
<comment type="catalytic activity">
    <reaction evidence="8">
        <text>an (R)-2-hydroxy-long-chain-fatty acyl-CoA = a long-chain fatty aldehyde + formyl-CoA</text>
        <dbReference type="Rhea" id="RHEA:67444"/>
        <dbReference type="ChEBI" id="CHEBI:17176"/>
        <dbReference type="ChEBI" id="CHEBI:57376"/>
        <dbReference type="ChEBI" id="CHEBI:170012"/>
        <dbReference type="EC" id="4.1.2.63"/>
    </reaction>
    <physiologicalReaction direction="left-to-right" evidence="8">
        <dbReference type="Rhea" id="RHEA:67445"/>
    </physiologicalReaction>
</comment>
<dbReference type="InterPro" id="IPR029035">
    <property type="entry name" value="DHS-like_NAD/FAD-binding_dom"/>
</dbReference>
<dbReference type="Pfam" id="PF02776">
    <property type="entry name" value="TPP_enzyme_N"/>
    <property type="match status" value="1"/>
</dbReference>
<keyword evidence="4" id="KW-0460">Magnesium</keyword>
<dbReference type="Pfam" id="PF02775">
    <property type="entry name" value="TPP_enzyme_C"/>
    <property type="match status" value="1"/>
</dbReference>
<evidence type="ECO:0000313" key="15">
    <source>
        <dbReference type="EMBL" id="CAH2043603.1"/>
    </source>
</evidence>
<sequence>MRKKAANEQELPLMSVQLELIRLRRSFHVSTKLNQAMGIDGNNILAESLKKQGVEYVFGIVGIPVIETSLAFQAAGLKYVGMRNEQAACYAAQAIGYLTGKPGVCLAVSGPGLLHCIGGMANAQVNGWPLLVIAGSCPEDHEGIGGFQEWLQVESSRMYSKYAARPPSPRLIPQHVEKAVRLASAGRPGVSYLDMPATLLMAEVEEDKVPLDYYNVGVANLPYPDPSLVDHAADLLAKAERPLVIVGKGAAYGRAENAVRKLVEDTKIPFLPTPMGKGVVPDESQLCVASARTQALLKADVILLLGARLNWMLHFGQPPRYAPDVKIIQVDISPEELNNSVKSEVAVHSDIKPFTEALTRKLADKKFSLIPNKNNWWQALQEKQEKNAEFVKAQANDVTVPLNYYAVFKTVQANIPKDSIIVSEGANTMDIGRGLLLNNEPRHRLDAGTFGTMGVGPGFAVAAAMWCRDHAPNKRVICVEGDSAFGFSGMEIETMFRYKLPVIIIIVNNNGIYSGFDKNTMQELQSHGDVARSTPPTALSTEVQYEKMMEMFGETGYLCRTVQEIETAIKKAVTIVDKPTIINILISPHSNRKPQTFNWLTESKL</sequence>
<dbReference type="InterPro" id="IPR012001">
    <property type="entry name" value="Thiamin_PyroP_enz_TPP-bd_dom"/>
</dbReference>
<accession>A0ABN8HY53</accession>
<comment type="catalytic activity">
    <reaction evidence="10">
        <text>2-hydroxyoctadecanoyl-CoA = heptadecanal + formyl-CoA</text>
        <dbReference type="Rhea" id="RHEA:55196"/>
        <dbReference type="ChEBI" id="CHEBI:57376"/>
        <dbReference type="ChEBI" id="CHEBI:74116"/>
        <dbReference type="ChEBI" id="CHEBI:138631"/>
    </reaction>
    <physiologicalReaction direction="left-to-right" evidence="10">
        <dbReference type="Rhea" id="RHEA:55197"/>
    </physiologicalReaction>
</comment>
<dbReference type="Pfam" id="PF00205">
    <property type="entry name" value="TPP_enzyme_M"/>
    <property type="match status" value="1"/>
</dbReference>
<dbReference type="InterPro" id="IPR012000">
    <property type="entry name" value="Thiamin_PyroP_enz_cen_dom"/>
</dbReference>
<evidence type="ECO:0000259" key="14">
    <source>
        <dbReference type="Pfam" id="PF02776"/>
    </source>
</evidence>
<dbReference type="SUPFAM" id="SSF52518">
    <property type="entry name" value="Thiamin diphosphate-binding fold (THDP-binding)"/>
    <property type="match status" value="2"/>
</dbReference>
<feature type="non-terminal residue" evidence="15">
    <location>
        <position position="1"/>
    </location>
</feature>
<dbReference type="CDD" id="cd07035">
    <property type="entry name" value="TPP_PYR_POX_like"/>
    <property type="match status" value="1"/>
</dbReference>
<dbReference type="InterPro" id="IPR011766">
    <property type="entry name" value="TPP_enzyme_TPP-bd"/>
</dbReference>
<feature type="domain" description="Thiamine pyrophosphate enzyme N-terminal TPP-binding" evidence="14">
    <location>
        <begin position="40"/>
        <end position="152"/>
    </location>
</feature>
<dbReference type="CDD" id="cd02004">
    <property type="entry name" value="TPP_BZL_OCoD_HPCL"/>
    <property type="match status" value="1"/>
</dbReference>
<dbReference type="EC" id="4.1.2.63" evidence="9"/>
<comment type="similarity">
    <text evidence="2 11">Belongs to the TPP enzyme family.</text>
</comment>
<protein>
    <recommendedName>
        <fullName evidence="9">2-hydroxyacyl-CoA lyase</fullName>
        <ecNumber evidence="9">4.1.2.63</ecNumber>
    </recommendedName>
</protein>
<keyword evidence="6" id="KW-0456">Lyase</keyword>
<evidence type="ECO:0000256" key="8">
    <source>
        <dbReference type="ARBA" id="ARBA00044454"/>
    </source>
</evidence>
<comment type="cofactor">
    <cofactor evidence="1">
        <name>thiamine diphosphate</name>
        <dbReference type="ChEBI" id="CHEBI:58937"/>
    </cofactor>
</comment>
<dbReference type="EMBL" id="OW152827">
    <property type="protein sequence ID" value="CAH2043603.1"/>
    <property type="molecule type" value="Genomic_DNA"/>
</dbReference>
<dbReference type="Gene3D" id="3.40.50.970">
    <property type="match status" value="2"/>
</dbReference>
<organism evidence="15 16">
    <name type="scientific">Iphiclides podalirius</name>
    <name type="common">scarce swallowtail</name>
    <dbReference type="NCBI Taxonomy" id="110791"/>
    <lineage>
        <taxon>Eukaryota</taxon>
        <taxon>Metazoa</taxon>
        <taxon>Ecdysozoa</taxon>
        <taxon>Arthropoda</taxon>
        <taxon>Hexapoda</taxon>
        <taxon>Insecta</taxon>
        <taxon>Pterygota</taxon>
        <taxon>Neoptera</taxon>
        <taxon>Endopterygota</taxon>
        <taxon>Lepidoptera</taxon>
        <taxon>Glossata</taxon>
        <taxon>Ditrysia</taxon>
        <taxon>Papilionoidea</taxon>
        <taxon>Papilionidae</taxon>
        <taxon>Papilioninae</taxon>
        <taxon>Iphiclides</taxon>
    </lineage>
</organism>
<dbReference type="InterPro" id="IPR029061">
    <property type="entry name" value="THDP-binding"/>
</dbReference>
<dbReference type="PANTHER" id="PTHR43710">
    <property type="entry name" value="2-HYDROXYACYL-COA LYASE"/>
    <property type="match status" value="1"/>
</dbReference>
<keyword evidence="16" id="KW-1185">Reference proteome</keyword>
<name>A0ABN8HY53_9NEOP</name>
<evidence type="ECO:0000256" key="2">
    <source>
        <dbReference type="ARBA" id="ARBA00007812"/>
    </source>
</evidence>
<comment type="catalytic activity">
    <reaction evidence="7">
        <text>a 2-hydroxy-3-methyl fatty acyl-CoA = a 2-methyl-branched fatty aldehyde + formyl-CoA</text>
        <dbReference type="Rhea" id="RHEA:25375"/>
        <dbReference type="ChEBI" id="CHEBI:49188"/>
        <dbReference type="ChEBI" id="CHEBI:57376"/>
        <dbReference type="ChEBI" id="CHEBI:58783"/>
        <dbReference type="EC" id="4.1.2.63"/>
    </reaction>
    <physiologicalReaction direction="left-to-right" evidence="7">
        <dbReference type="Rhea" id="RHEA:25376"/>
    </physiologicalReaction>
</comment>
<dbReference type="SUPFAM" id="SSF52467">
    <property type="entry name" value="DHS-like NAD/FAD-binding domain"/>
    <property type="match status" value="1"/>
</dbReference>
<evidence type="ECO:0000256" key="3">
    <source>
        <dbReference type="ARBA" id="ARBA00022723"/>
    </source>
</evidence>
<dbReference type="Proteomes" id="UP000837857">
    <property type="component" value="Chromosome 15"/>
</dbReference>
<evidence type="ECO:0000256" key="9">
    <source>
        <dbReference type="ARBA" id="ARBA00044518"/>
    </source>
</evidence>
<dbReference type="PANTHER" id="PTHR43710:SF2">
    <property type="entry name" value="2-HYDROXYACYL-COA LYASE 1"/>
    <property type="match status" value="1"/>
</dbReference>
<feature type="domain" description="Thiamine pyrophosphate enzyme central" evidence="12">
    <location>
        <begin position="229"/>
        <end position="358"/>
    </location>
</feature>
<keyword evidence="3" id="KW-0479">Metal-binding</keyword>
<evidence type="ECO:0000259" key="13">
    <source>
        <dbReference type="Pfam" id="PF02775"/>
    </source>
</evidence>
<dbReference type="InterPro" id="IPR045025">
    <property type="entry name" value="HACL1-like"/>
</dbReference>
<evidence type="ECO:0000256" key="7">
    <source>
        <dbReference type="ARBA" id="ARBA00044451"/>
    </source>
</evidence>
<dbReference type="Gene3D" id="3.40.50.1220">
    <property type="entry name" value="TPP-binding domain"/>
    <property type="match status" value="1"/>
</dbReference>
<evidence type="ECO:0000259" key="12">
    <source>
        <dbReference type="Pfam" id="PF00205"/>
    </source>
</evidence>
<proteinExistence type="inferred from homology"/>